<accession>A0A1I3WGT2</accession>
<keyword evidence="2" id="KW-0675">Receptor</keyword>
<gene>
    <name evidence="2" type="ORF">SAMN04487991_3742</name>
</gene>
<sequence length="133" mass="15350">MTTSAETHDDTHIRDAICGHVDWLRHFKTCIDKGQLEKDSHHISCDDRCEFGKWLKTLPFESNDPIMLKHSVVVGLHRRFHAAAAEIARKVEAGDRAAASEDYTSHAFRRLTNSLILNLNDWRQDFKKMQAKH</sequence>
<dbReference type="EMBL" id="FORH01000008">
    <property type="protein sequence ID" value="SFK06662.1"/>
    <property type="molecule type" value="Genomic_DNA"/>
</dbReference>
<dbReference type="RefSeq" id="WP_177213217.1">
    <property type="nucleotide sequence ID" value="NZ_FORH01000008.1"/>
</dbReference>
<evidence type="ECO:0000259" key="1">
    <source>
        <dbReference type="Pfam" id="PF13682"/>
    </source>
</evidence>
<organism evidence="2 3">
    <name type="scientific">Celeribacter neptunius</name>
    <dbReference type="NCBI Taxonomy" id="588602"/>
    <lineage>
        <taxon>Bacteria</taxon>
        <taxon>Pseudomonadati</taxon>
        <taxon>Pseudomonadota</taxon>
        <taxon>Alphaproteobacteria</taxon>
        <taxon>Rhodobacterales</taxon>
        <taxon>Roseobacteraceae</taxon>
        <taxon>Celeribacter</taxon>
    </lineage>
</organism>
<dbReference type="Proteomes" id="UP000199630">
    <property type="component" value="Unassembled WGS sequence"/>
</dbReference>
<dbReference type="InterPro" id="IPR025991">
    <property type="entry name" value="Chemoreceptor_zinc-bind_dom"/>
</dbReference>
<reference evidence="3" key="1">
    <citation type="submission" date="2016-10" db="EMBL/GenBank/DDBJ databases">
        <authorList>
            <person name="Varghese N."/>
            <person name="Submissions S."/>
        </authorList>
    </citation>
    <scope>NUCLEOTIDE SEQUENCE [LARGE SCALE GENOMIC DNA]</scope>
    <source>
        <strain evidence="3">DSM 26471</strain>
    </source>
</reference>
<proteinExistence type="predicted"/>
<protein>
    <submittedName>
        <fullName evidence="2">Chemoreceptor zinc-binding domain-containing protein</fullName>
    </submittedName>
</protein>
<dbReference type="Pfam" id="PF13682">
    <property type="entry name" value="CZB"/>
    <property type="match status" value="1"/>
</dbReference>
<evidence type="ECO:0000313" key="3">
    <source>
        <dbReference type="Proteomes" id="UP000199630"/>
    </source>
</evidence>
<name>A0A1I3WGT2_9RHOB</name>
<feature type="domain" description="Chemoreceptor zinc-binding" evidence="1">
    <location>
        <begin position="20"/>
        <end position="87"/>
    </location>
</feature>
<dbReference type="STRING" id="588602.SAMN04487991_3742"/>
<keyword evidence="3" id="KW-1185">Reference proteome</keyword>
<dbReference type="AlphaFoldDB" id="A0A1I3WGT2"/>
<dbReference type="Gene3D" id="1.20.120.30">
    <property type="entry name" value="Aspartate receptor, ligand-binding domain"/>
    <property type="match status" value="1"/>
</dbReference>
<evidence type="ECO:0000313" key="2">
    <source>
        <dbReference type="EMBL" id="SFK06662.1"/>
    </source>
</evidence>